<accession>A0A7U2F160</accession>
<dbReference type="Proteomes" id="UP000663193">
    <property type="component" value="Chromosome 5"/>
</dbReference>
<organism evidence="1 2">
    <name type="scientific">Phaeosphaeria nodorum (strain SN15 / ATCC MYA-4574 / FGSC 10173)</name>
    <name type="common">Glume blotch fungus</name>
    <name type="synonym">Parastagonospora nodorum</name>
    <dbReference type="NCBI Taxonomy" id="321614"/>
    <lineage>
        <taxon>Eukaryota</taxon>
        <taxon>Fungi</taxon>
        <taxon>Dikarya</taxon>
        <taxon>Ascomycota</taxon>
        <taxon>Pezizomycotina</taxon>
        <taxon>Dothideomycetes</taxon>
        <taxon>Pleosporomycetidae</taxon>
        <taxon>Pleosporales</taxon>
        <taxon>Pleosporineae</taxon>
        <taxon>Phaeosphaeriaceae</taxon>
        <taxon>Parastagonospora</taxon>
    </lineage>
</organism>
<dbReference type="AlphaFoldDB" id="A0A7U2F160"/>
<dbReference type="EMBL" id="CP069027">
    <property type="protein sequence ID" value="QRC94669.1"/>
    <property type="molecule type" value="Genomic_DNA"/>
</dbReference>
<sequence>MSALPRKQGALRTNRDVVATGAFTASSDVRLARTDGKRKEMRDCGGIGGRRVFLRDERFSPEHPPEWNRTRCRRGQRRPTTIFFTAGLQRQIAIIAGFKV</sequence>
<dbReference type="VEuPathDB" id="FungiDB:JI435_431020"/>
<evidence type="ECO:0000313" key="2">
    <source>
        <dbReference type="Proteomes" id="UP000663193"/>
    </source>
</evidence>
<protein>
    <submittedName>
        <fullName evidence="1">Uncharacterized protein</fullName>
    </submittedName>
</protein>
<name>A0A7U2F160_PHANO</name>
<evidence type="ECO:0000313" key="1">
    <source>
        <dbReference type="EMBL" id="QRC94669.1"/>
    </source>
</evidence>
<gene>
    <name evidence="1" type="ORF">JI435_431020</name>
</gene>
<proteinExistence type="predicted"/>
<keyword evidence="2" id="KW-1185">Reference proteome</keyword>
<reference evidence="2" key="1">
    <citation type="journal article" date="2021" name="BMC Genomics">
        <title>Chromosome-level genome assembly and manually-curated proteome of model necrotroph Parastagonospora nodorum Sn15 reveals a genome-wide trove of candidate effector homologs, and redundancy of virulence-related functions within an accessory chromosome.</title>
        <authorList>
            <person name="Bertazzoni S."/>
            <person name="Jones D.A.B."/>
            <person name="Phan H.T."/>
            <person name="Tan K.-C."/>
            <person name="Hane J.K."/>
        </authorList>
    </citation>
    <scope>NUCLEOTIDE SEQUENCE [LARGE SCALE GENOMIC DNA]</scope>
    <source>
        <strain evidence="2">SN15 / ATCC MYA-4574 / FGSC 10173)</strain>
    </source>
</reference>